<dbReference type="InterPro" id="IPR004327">
    <property type="entry name" value="Phstyr_phstse_ac"/>
</dbReference>
<dbReference type="GO" id="GO:0008160">
    <property type="term" value="F:protein tyrosine phosphatase activator activity"/>
    <property type="evidence" value="ECO:0007669"/>
    <property type="project" value="TreeGrafter"/>
</dbReference>
<keyword evidence="2" id="KW-0413">Isomerase</keyword>
<keyword evidence="2" id="KW-0963">Cytoplasm</keyword>
<dbReference type="PANTHER" id="PTHR10012:SF0">
    <property type="entry name" value="SERINE_THREONINE-PROTEIN PHOSPHATASE 2A ACTIVATOR"/>
    <property type="match status" value="1"/>
</dbReference>
<dbReference type="GO" id="GO:0007052">
    <property type="term" value="P:mitotic spindle organization"/>
    <property type="evidence" value="ECO:0007669"/>
    <property type="project" value="TreeGrafter"/>
</dbReference>
<evidence type="ECO:0000256" key="2">
    <source>
        <dbReference type="RuleBase" id="RU361210"/>
    </source>
</evidence>
<comment type="catalytic activity">
    <reaction evidence="2">
        <text>[protein]-peptidylproline (omega=180) = [protein]-peptidylproline (omega=0)</text>
        <dbReference type="Rhea" id="RHEA:16237"/>
        <dbReference type="Rhea" id="RHEA-COMP:10747"/>
        <dbReference type="Rhea" id="RHEA-COMP:10748"/>
        <dbReference type="ChEBI" id="CHEBI:83833"/>
        <dbReference type="ChEBI" id="CHEBI:83834"/>
        <dbReference type="EC" id="5.2.1.8"/>
    </reaction>
</comment>
<comment type="function">
    <text evidence="2">PPIases accelerate the folding of proteins. It catalyzes the cis-trans isomerization of proline imidic peptide bonds in oligopeptides.</text>
</comment>
<sequence>MLAEMERWVDDFPPIAQPMRFGNKAFRQWHARLCEKGEGLLADALRRAPAATAEQVGPLSTELAYYLRGSFGDERRIDYGTGHEVAFLAILFALGSTGILARSDAADAVLVVFADYIRLMRRLQKVYMLEPAGLCS</sequence>
<dbReference type="GO" id="GO:0003755">
    <property type="term" value="F:peptidyl-prolyl cis-trans isomerase activity"/>
    <property type="evidence" value="ECO:0007669"/>
    <property type="project" value="UniProtKB-KW"/>
</dbReference>
<organism evidence="3 4">
    <name type="scientific">Symbiodinium natans</name>
    <dbReference type="NCBI Taxonomy" id="878477"/>
    <lineage>
        <taxon>Eukaryota</taxon>
        <taxon>Sar</taxon>
        <taxon>Alveolata</taxon>
        <taxon>Dinophyceae</taxon>
        <taxon>Suessiales</taxon>
        <taxon>Symbiodiniaceae</taxon>
        <taxon>Symbiodinium</taxon>
    </lineage>
</organism>
<comment type="subcellular location">
    <subcellularLocation>
        <location evidence="2">Cytoplasm</location>
    </subcellularLocation>
</comment>
<dbReference type="OrthoDB" id="16120at2759"/>
<dbReference type="GO" id="GO:0000159">
    <property type="term" value="C:protein phosphatase type 2A complex"/>
    <property type="evidence" value="ECO:0007669"/>
    <property type="project" value="TreeGrafter"/>
</dbReference>
<comment type="caution">
    <text evidence="3">The sequence shown here is derived from an EMBL/GenBank/DDBJ whole genome shotgun (WGS) entry which is preliminary data.</text>
</comment>
<dbReference type="AlphaFoldDB" id="A0A812ICM8"/>
<evidence type="ECO:0000313" key="3">
    <source>
        <dbReference type="EMBL" id="CAE7033696.1"/>
    </source>
</evidence>
<evidence type="ECO:0000256" key="1">
    <source>
        <dbReference type="ARBA" id="ARBA00011019"/>
    </source>
</evidence>
<evidence type="ECO:0000313" key="4">
    <source>
        <dbReference type="Proteomes" id="UP000604046"/>
    </source>
</evidence>
<proteinExistence type="inferred from homology"/>
<keyword evidence="4" id="KW-1185">Reference proteome</keyword>
<gene>
    <name evidence="3" type="primary">PTPA</name>
    <name evidence="3" type="ORF">SNAT2548_LOCUS4033</name>
</gene>
<keyword evidence="2" id="KW-0697">Rotamase</keyword>
<dbReference type="GO" id="GO:0005634">
    <property type="term" value="C:nucleus"/>
    <property type="evidence" value="ECO:0007669"/>
    <property type="project" value="TreeGrafter"/>
</dbReference>
<protein>
    <recommendedName>
        <fullName evidence="2">Serine/threonine-protein phosphatase 2A activator</fullName>
        <ecNumber evidence="2">5.2.1.8</ecNumber>
    </recommendedName>
    <alternativeName>
        <fullName evidence="2">Phosphotyrosyl phosphatase activator</fullName>
    </alternativeName>
</protein>
<dbReference type="InterPro" id="IPR037218">
    <property type="entry name" value="PTPA_sf"/>
</dbReference>
<dbReference type="EC" id="5.2.1.8" evidence="2"/>
<accession>A0A812ICM8</accession>
<dbReference type="Proteomes" id="UP000604046">
    <property type="component" value="Unassembled WGS sequence"/>
</dbReference>
<reference evidence="3" key="1">
    <citation type="submission" date="2021-02" db="EMBL/GenBank/DDBJ databases">
        <authorList>
            <person name="Dougan E. K."/>
            <person name="Rhodes N."/>
            <person name="Thang M."/>
            <person name="Chan C."/>
        </authorList>
    </citation>
    <scope>NUCLEOTIDE SEQUENCE</scope>
</reference>
<comment type="similarity">
    <text evidence="1 2">Belongs to the PTPA-type PPIase family.</text>
</comment>
<name>A0A812ICM8_9DINO</name>
<dbReference type="PANTHER" id="PTHR10012">
    <property type="entry name" value="SERINE/THREONINE-PROTEIN PHOSPHATASE 2A REGULATORY SUBUNIT B"/>
    <property type="match status" value="1"/>
</dbReference>
<dbReference type="SUPFAM" id="SSF140984">
    <property type="entry name" value="PTPA-like"/>
    <property type="match status" value="1"/>
</dbReference>
<dbReference type="EMBL" id="CAJNDS010000247">
    <property type="protein sequence ID" value="CAE7033696.1"/>
    <property type="molecule type" value="Genomic_DNA"/>
</dbReference>
<dbReference type="GO" id="GO:0005737">
    <property type="term" value="C:cytoplasm"/>
    <property type="evidence" value="ECO:0007669"/>
    <property type="project" value="UniProtKB-SubCell"/>
</dbReference>
<dbReference type="Pfam" id="PF03095">
    <property type="entry name" value="PTPA"/>
    <property type="match status" value="1"/>
</dbReference>